<dbReference type="RefSeq" id="WP_151430355.1">
    <property type="nucleotide sequence ID" value="NZ_JANJZI010000002.1"/>
</dbReference>
<protein>
    <submittedName>
        <fullName evidence="3">Uncharacterized protein</fullName>
    </submittedName>
</protein>
<dbReference type="EMBL" id="WAJS01000014">
    <property type="protein sequence ID" value="KAB1648628.1"/>
    <property type="molecule type" value="Genomic_DNA"/>
</dbReference>
<dbReference type="Proteomes" id="UP000479639">
    <property type="component" value="Unassembled WGS sequence"/>
</dbReference>
<evidence type="ECO:0000256" key="2">
    <source>
        <dbReference type="SAM" id="SignalP"/>
    </source>
</evidence>
<dbReference type="InterPro" id="IPR047676">
    <property type="entry name" value="FxLYD_dom"/>
</dbReference>
<feature type="chain" id="PRO_5038591234" evidence="2">
    <location>
        <begin position="24"/>
        <end position="161"/>
    </location>
</feature>
<evidence type="ECO:0000313" key="3">
    <source>
        <dbReference type="EMBL" id="KAB1648628.1"/>
    </source>
</evidence>
<evidence type="ECO:0000313" key="4">
    <source>
        <dbReference type="Proteomes" id="UP000479639"/>
    </source>
</evidence>
<evidence type="ECO:0000256" key="1">
    <source>
        <dbReference type="SAM" id="MobiDB-lite"/>
    </source>
</evidence>
<name>A0A7C8BR40_9ACTN</name>
<feature type="signal peptide" evidence="2">
    <location>
        <begin position="1"/>
        <end position="23"/>
    </location>
</feature>
<accession>A0A7C8BR40</accession>
<organism evidence="3 4">
    <name type="scientific">Adlercreutzia muris</name>
    <dbReference type="NCBI Taxonomy" id="1796610"/>
    <lineage>
        <taxon>Bacteria</taxon>
        <taxon>Bacillati</taxon>
        <taxon>Actinomycetota</taxon>
        <taxon>Coriobacteriia</taxon>
        <taxon>Eggerthellales</taxon>
        <taxon>Eggerthellaceae</taxon>
        <taxon>Adlercreutzia</taxon>
    </lineage>
</organism>
<sequence>MKQNKALVLAFTCVMALGLVGVAGCVGGKTDTGDGYEISNQMLTKGENDLDYLHAVAKNTCGRTETLLMSWDLFDENGSKIGTALGGTEELPDGETAEVEAIVMPDDSDMIGEMSEHVASFELSGVYFMKEENARLEAKKEELRQEQEREKMIDEILNDRD</sequence>
<dbReference type="AlphaFoldDB" id="A0A7C8BR40"/>
<gene>
    <name evidence="3" type="ORF">F8D48_05615</name>
</gene>
<dbReference type="PROSITE" id="PS51257">
    <property type="entry name" value="PROKAR_LIPOPROTEIN"/>
    <property type="match status" value="1"/>
</dbReference>
<comment type="caution">
    <text evidence="3">The sequence shown here is derived from an EMBL/GenBank/DDBJ whole genome shotgun (WGS) entry which is preliminary data.</text>
</comment>
<keyword evidence="2" id="KW-0732">Signal</keyword>
<dbReference type="NCBIfam" id="NF038353">
    <property type="entry name" value="FxLYD_dom"/>
    <property type="match status" value="1"/>
</dbReference>
<reference evidence="3 4" key="1">
    <citation type="submission" date="2019-09" db="EMBL/GenBank/DDBJ databases">
        <title>Whole genome shotgun sequencing (WGS) of Ellagibacter isourolithinifaciens DSM 104140(T) and Adlercreutzia muris DSM 29508(T).</title>
        <authorList>
            <person name="Stoll D.A."/>
            <person name="Danylec N."/>
            <person name="Huch M."/>
        </authorList>
    </citation>
    <scope>NUCLEOTIDE SEQUENCE [LARGE SCALE GENOMIC DNA]</scope>
    <source>
        <strain evidence="3 4">DSM 29508</strain>
    </source>
</reference>
<keyword evidence="4" id="KW-1185">Reference proteome</keyword>
<proteinExistence type="predicted"/>
<feature type="region of interest" description="Disordered" evidence="1">
    <location>
        <begin position="140"/>
        <end position="161"/>
    </location>
</feature>